<evidence type="ECO:0000256" key="1">
    <source>
        <dbReference type="ARBA" id="ARBA00022722"/>
    </source>
</evidence>
<dbReference type="GO" id="GO:0003676">
    <property type="term" value="F:nucleic acid binding"/>
    <property type="evidence" value="ECO:0007669"/>
    <property type="project" value="InterPro"/>
</dbReference>
<evidence type="ECO:0000256" key="9">
    <source>
        <dbReference type="ARBA" id="ARBA00023172"/>
    </source>
</evidence>
<dbReference type="InterPro" id="IPR013103">
    <property type="entry name" value="RVT_2"/>
</dbReference>
<evidence type="ECO:0000256" key="5">
    <source>
        <dbReference type="ARBA" id="ARBA00022842"/>
    </source>
</evidence>
<dbReference type="GO" id="GO:0016787">
    <property type="term" value="F:hydrolase activity"/>
    <property type="evidence" value="ECO:0007669"/>
    <property type="project" value="UniProtKB-KW"/>
</dbReference>
<dbReference type="PANTHER" id="PTHR42648">
    <property type="entry name" value="TRANSPOSASE, PUTATIVE-RELATED"/>
    <property type="match status" value="1"/>
</dbReference>
<gene>
    <name evidence="14" type="ORF">Tci_056188</name>
</gene>
<dbReference type="InterPro" id="IPR012337">
    <property type="entry name" value="RNaseH-like_sf"/>
</dbReference>
<protein>
    <submittedName>
        <fullName evidence="14">Ribonuclease H-like domain-containing protein</fullName>
    </submittedName>
</protein>
<dbReference type="InterPro" id="IPR036397">
    <property type="entry name" value="RNaseH_sf"/>
</dbReference>
<feature type="compositionally biased region" description="Low complexity" evidence="11">
    <location>
        <begin position="310"/>
        <end position="319"/>
    </location>
</feature>
<comment type="caution">
    <text evidence="14">The sequence shown here is derived from an EMBL/GenBank/DDBJ whole genome shotgun (WGS) entry which is preliminary data.</text>
</comment>
<evidence type="ECO:0000256" key="3">
    <source>
        <dbReference type="ARBA" id="ARBA00022759"/>
    </source>
</evidence>
<dbReference type="InterPro" id="IPR025724">
    <property type="entry name" value="GAG-pre-integrase_dom"/>
</dbReference>
<evidence type="ECO:0000256" key="6">
    <source>
        <dbReference type="ARBA" id="ARBA00022908"/>
    </source>
</evidence>
<keyword evidence="5" id="KW-0460">Magnesium</keyword>
<keyword evidence="8" id="KW-0548">Nucleotidyltransferase</keyword>
<evidence type="ECO:0000256" key="10">
    <source>
        <dbReference type="ARBA" id="ARBA00023268"/>
    </source>
</evidence>
<dbReference type="GO" id="GO:0006310">
    <property type="term" value="P:DNA recombination"/>
    <property type="evidence" value="ECO:0007669"/>
    <property type="project" value="UniProtKB-KW"/>
</dbReference>
<keyword evidence="1" id="KW-0540">Nuclease</keyword>
<keyword evidence="4" id="KW-0378">Hydrolase</keyword>
<feature type="domain" description="Reverse transcriptase Ty1/copia-type" evidence="12">
    <location>
        <begin position="413"/>
        <end position="502"/>
    </location>
</feature>
<dbReference type="GO" id="GO:0003964">
    <property type="term" value="F:RNA-directed DNA polymerase activity"/>
    <property type="evidence" value="ECO:0007669"/>
    <property type="project" value="UniProtKB-KW"/>
</dbReference>
<keyword evidence="6" id="KW-0229">DNA integration</keyword>
<dbReference type="SUPFAM" id="SSF53098">
    <property type="entry name" value="Ribonuclease H-like"/>
    <property type="match status" value="1"/>
</dbReference>
<dbReference type="Gene3D" id="3.30.420.10">
    <property type="entry name" value="Ribonuclease H-like superfamily/Ribonuclease H"/>
    <property type="match status" value="1"/>
</dbReference>
<dbReference type="AlphaFoldDB" id="A0A6L2NDP9"/>
<dbReference type="Pfam" id="PF07727">
    <property type="entry name" value="RVT_2"/>
    <property type="match status" value="1"/>
</dbReference>
<keyword evidence="9" id="KW-0233">DNA recombination</keyword>
<dbReference type="GO" id="GO:0003887">
    <property type="term" value="F:DNA-directed DNA polymerase activity"/>
    <property type="evidence" value="ECO:0007669"/>
    <property type="project" value="UniProtKB-KW"/>
</dbReference>
<feature type="domain" description="GAG-pre-integrase" evidence="13">
    <location>
        <begin position="163"/>
        <end position="233"/>
    </location>
</feature>
<keyword evidence="8" id="KW-0239">DNA-directed DNA polymerase</keyword>
<keyword evidence="2" id="KW-0479">Metal-binding</keyword>
<feature type="compositionally biased region" description="Basic and acidic residues" evidence="11">
    <location>
        <begin position="299"/>
        <end position="309"/>
    </location>
</feature>
<keyword evidence="8" id="KW-0808">Transferase</keyword>
<dbReference type="GO" id="GO:0015074">
    <property type="term" value="P:DNA integration"/>
    <property type="evidence" value="ECO:0007669"/>
    <property type="project" value="UniProtKB-KW"/>
</dbReference>
<dbReference type="Pfam" id="PF13976">
    <property type="entry name" value="gag_pre-integrs"/>
    <property type="match status" value="1"/>
</dbReference>
<evidence type="ECO:0000259" key="12">
    <source>
        <dbReference type="Pfam" id="PF07727"/>
    </source>
</evidence>
<proteinExistence type="predicted"/>
<keyword evidence="3" id="KW-0255">Endonuclease</keyword>
<evidence type="ECO:0000256" key="11">
    <source>
        <dbReference type="SAM" id="MobiDB-lite"/>
    </source>
</evidence>
<evidence type="ECO:0000256" key="8">
    <source>
        <dbReference type="ARBA" id="ARBA00022932"/>
    </source>
</evidence>
<name>A0A6L2NDP9_TANCI</name>
<evidence type="ECO:0000313" key="14">
    <source>
        <dbReference type="EMBL" id="GEU84210.1"/>
    </source>
</evidence>
<feature type="region of interest" description="Disordered" evidence="11">
    <location>
        <begin position="76"/>
        <end position="104"/>
    </location>
</feature>
<evidence type="ECO:0000256" key="4">
    <source>
        <dbReference type="ARBA" id="ARBA00022801"/>
    </source>
</evidence>
<accession>A0A6L2NDP9</accession>
<evidence type="ECO:0000256" key="7">
    <source>
        <dbReference type="ARBA" id="ARBA00022918"/>
    </source>
</evidence>
<reference evidence="14" key="1">
    <citation type="journal article" date="2019" name="Sci. Rep.">
        <title>Draft genome of Tanacetum cinerariifolium, the natural source of mosquito coil.</title>
        <authorList>
            <person name="Yamashiro T."/>
            <person name="Shiraishi A."/>
            <person name="Satake H."/>
            <person name="Nakayama K."/>
        </authorList>
    </citation>
    <scope>NUCLEOTIDE SEQUENCE</scope>
</reference>
<dbReference type="GO" id="GO:0046872">
    <property type="term" value="F:metal ion binding"/>
    <property type="evidence" value="ECO:0007669"/>
    <property type="project" value="UniProtKB-KW"/>
</dbReference>
<evidence type="ECO:0000259" key="13">
    <source>
        <dbReference type="Pfam" id="PF13976"/>
    </source>
</evidence>
<keyword evidence="7" id="KW-0695">RNA-directed DNA polymerase</keyword>
<dbReference type="GO" id="GO:0004519">
    <property type="term" value="F:endonuclease activity"/>
    <property type="evidence" value="ECO:0007669"/>
    <property type="project" value="UniProtKB-KW"/>
</dbReference>
<evidence type="ECO:0000256" key="2">
    <source>
        <dbReference type="ARBA" id="ARBA00022723"/>
    </source>
</evidence>
<sequence>MKLKKTQVEDYPRIPSISNKIKSVTTCNDSLNSRTSNVNAICATCGKYLVDSDHFACVTKMLNDVNAKTKKPNVVPISTRKPKGHVNKSAATPHKKKVASKSTTQKPKSYYRMLFKKTRLNHNLFSVGQFCDAYLEVAFWKSTCFVRDLQCNDLLTGNREYDLYAISLQESTSSTPICLMAKASPTQACLWHRILSHLNFDYINLLSKKDVVIGLPKLKYVMDQLCSSCEMSKAKRSPFKSKVVLSMKGSLNLLHIDLCGLIRVASTNGKKYILVIVDDYSRYTWTMFLRSKDETPEVSKRISLDDSKKSSSPKMSETSIANDTSGLVLQGQKALDYDNSDPVPQLQNVSSFVDAYVPSQQELDLLFEPSTLTYVHAKENNDNQADEEHLQDDEFINPFCTPVQEVAESSSHNIVAHLQVVCIFVAYAAHKSFPIYQMDMKMTFLNGPLKEDVYVAQPKGFVDPDHPKKVYRLRKALYRLKQAPWVWCDELLKFLTSKGFTKGLQIHQSPCGIFINQAKYALEILHKHGMEKGQSIGTPIAMKPKLDAYLSGNPVDQTDYHSKIGLLMYLTSSRPDIVQADCTAMSSTEAEYMPLSSTIAISCNPVQDSRTKHIHTRRIGMRCLTPAELEVLAKESA</sequence>
<dbReference type="PANTHER" id="PTHR42648:SF11">
    <property type="entry name" value="TRANSPOSON TY4-P GAG-POL POLYPROTEIN"/>
    <property type="match status" value="1"/>
</dbReference>
<dbReference type="EMBL" id="BKCJ010008843">
    <property type="protein sequence ID" value="GEU84210.1"/>
    <property type="molecule type" value="Genomic_DNA"/>
</dbReference>
<dbReference type="InterPro" id="IPR039537">
    <property type="entry name" value="Retrotran_Ty1/copia-like"/>
</dbReference>
<organism evidence="14">
    <name type="scientific">Tanacetum cinerariifolium</name>
    <name type="common">Dalmatian daisy</name>
    <name type="synonym">Chrysanthemum cinerariifolium</name>
    <dbReference type="NCBI Taxonomy" id="118510"/>
    <lineage>
        <taxon>Eukaryota</taxon>
        <taxon>Viridiplantae</taxon>
        <taxon>Streptophyta</taxon>
        <taxon>Embryophyta</taxon>
        <taxon>Tracheophyta</taxon>
        <taxon>Spermatophyta</taxon>
        <taxon>Magnoliopsida</taxon>
        <taxon>eudicotyledons</taxon>
        <taxon>Gunneridae</taxon>
        <taxon>Pentapetalae</taxon>
        <taxon>asterids</taxon>
        <taxon>campanulids</taxon>
        <taxon>Asterales</taxon>
        <taxon>Asteraceae</taxon>
        <taxon>Asteroideae</taxon>
        <taxon>Anthemideae</taxon>
        <taxon>Anthemidinae</taxon>
        <taxon>Tanacetum</taxon>
    </lineage>
</organism>
<keyword evidence="10" id="KW-0511">Multifunctional enzyme</keyword>
<feature type="region of interest" description="Disordered" evidence="11">
    <location>
        <begin position="299"/>
        <end position="321"/>
    </location>
</feature>